<gene>
    <name evidence="1" type="ORF">IRJ41_006243</name>
</gene>
<sequence length="100" mass="11823">FFLHLCRKSFNKFLAYADMISEEALDVYYHYYPYGPGLYISLHTVTHWHMQAAHTTTPLSIHEKEKKHFDNENNKLSCKNVEEDSWIHTALDLPTSNTNY</sequence>
<accession>A0A9W7WKN5</accession>
<reference evidence="1" key="1">
    <citation type="submission" date="2021-02" db="EMBL/GenBank/DDBJ databases">
        <title>Comparative genomics reveals that relaxation of natural selection precedes convergent phenotypic evolution of cavefish.</title>
        <authorList>
            <person name="Peng Z."/>
        </authorList>
    </citation>
    <scope>NUCLEOTIDE SEQUENCE</scope>
    <source>
        <tissue evidence="1">Muscle</tissue>
    </source>
</reference>
<dbReference type="AlphaFoldDB" id="A0A9W7WKN5"/>
<feature type="non-terminal residue" evidence="1">
    <location>
        <position position="100"/>
    </location>
</feature>
<organism evidence="1 2">
    <name type="scientific">Triplophysa rosa</name>
    <name type="common">Cave loach</name>
    <dbReference type="NCBI Taxonomy" id="992332"/>
    <lineage>
        <taxon>Eukaryota</taxon>
        <taxon>Metazoa</taxon>
        <taxon>Chordata</taxon>
        <taxon>Craniata</taxon>
        <taxon>Vertebrata</taxon>
        <taxon>Euteleostomi</taxon>
        <taxon>Actinopterygii</taxon>
        <taxon>Neopterygii</taxon>
        <taxon>Teleostei</taxon>
        <taxon>Ostariophysi</taxon>
        <taxon>Cypriniformes</taxon>
        <taxon>Nemacheilidae</taxon>
        <taxon>Triplophysa</taxon>
    </lineage>
</organism>
<dbReference type="Proteomes" id="UP001059041">
    <property type="component" value="Linkage Group LG11"/>
</dbReference>
<dbReference type="EMBL" id="JAFHDT010000011">
    <property type="protein sequence ID" value="KAI7803389.1"/>
    <property type="molecule type" value="Genomic_DNA"/>
</dbReference>
<proteinExistence type="predicted"/>
<comment type="caution">
    <text evidence="1">The sequence shown here is derived from an EMBL/GenBank/DDBJ whole genome shotgun (WGS) entry which is preliminary data.</text>
</comment>
<evidence type="ECO:0000313" key="1">
    <source>
        <dbReference type="EMBL" id="KAI7803389.1"/>
    </source>
</evidence>
<keyword evidence="2" id="KW-1185">Reference proteome</keyword>
<evidence type="ECO:0000313" key="2">
    <source>
        <dbReference type="Proteomes" id="UP001059041"/>
    </source>
</evidence>
<protein>
    <submittedName>
        <fullName evidence="1">Uncharacterized protein</fullName>
    </submittedName>
</protein>
<name>A0A9W7WKN5_TRIRA</name>